<dbReference type="GO" id="GO:0046872">
    <property type="term" value="F:metal ion binding"/>
    <property type="evidence" value="ECO:0007669"/>
    <property type="project" value="UniProtKB-KW"/>
</dbReference>
<dbReference type="GO" id="GO:0005975">
    <property type="term" value="P:carbohydrate metabolic process"/>
    <property type="evidence" value="ECO:0007669"/>
    <property type="project" value="InterPro"/>
</dbReference>
<proteinExistence type="predicted"/>
<dbReference type="PROSITE" id="PS51257">
    <property type="entry name" value="PROKAR_LIPOPROTEIN"/>
    <property type="match status" value="1"/>
</dbReference>
<organism evidence="6 7">
    <name type="scientific">Thermomonospora echinospora</name>
    <dbReference type="NCBI Taxonomy" id="1992"/>
    <lineage>
        <taxon>Bacteria</taxon>
        <taxon>Bacillati</taxon>
        <taxon>Actinomycetota</taxon>
        <taxon>Actinomycetes</taxon>
        <taxon>Streptosporangiales</taxon>
        <taxon>Thermomonosporaceae</taxon>
        <taxon>Thermomonospora</taxon>
    </lineage>
</organism>
<dbReference type="OrthoDB" id="3521160at2"/>
<dbReference type="Proteomes" id="UP000236723">
    <property type="component" value="Unassembled WGS sequence"/>
</dbReference>
<feature type="domain" description="NodB homology" evidence="5">
    <location>
        <begin position="61"/>
        <end position="234"/>
    </location>
</feature>
<dbReference type="Pfam" id="PF01522">
    <property type="entry name" value="Polysacc_deac_1"/>
    <property type="match status" value="1"/>
</dbReference>
<keyword evidence="1" id="KW-0479">Metal-binding</keyword>
<feature type="chain" id="PRO_5009292208" evidence="4">
    <location>
        <begin position="28"/>
        <end position="353"/>
    </location>
</feature>
<gene>
    <name evidence="6" type="ORF">SAMN04489712_105149</name>
</gene>
<evidence type="ECO:0000313" key="7">
    <source>
        <dbReference type="Proteomes" id="UP000236723"/>
    </source>
</evidence>
<accession>A0A1H6A1L0</accession>
<dbReference type="GO" id="GO:0016020">
    <property type="term" value="C:membrane"/>
    <property type="evidence" value="ECO:0007669"/>
    <property type="project" value="TreeGrafter"/>
</dbReference>
<dbReference type="InterPro" id="IPR011330">
    <property type="entry name" value="Glyco_hydro/deAcase_b/a-brl"/>
</dbReference>
<keyword evidence="4" id="KW-0732">Signal</keyword>
<evidence type="ECO:0000256" key="3">
    <source>
        <dbReference type="SAM" id="MobiDB-lite"/>
    </source>
</evidence>
<dbReference type="PROSITE" id="PS51677">
    <property type="entry name" value="NODB"/>
    <property type="match status" value="1"/>
</dbReference>
<evidence type="ECO:0000256" key="1">
    <source>
        <dbReference type="ARBA" id="ARBA00022723"/>
    </source>
</evidence>
<evidence type="ECO:0000259" key="5">
    <source>
        <dbReference type="PROSITE" id="PS51677"/>
    </source>
</evidence>
<sequence length="353" mass="38290">MVRNRRSAVLVAVAVGACLLSACGQDAQVRTASRRTKAPDGAVARPRQTPSTPPVDCTRAKCVALTFDDGPGPYTGRLLDDLAKARARATFFVLGAHVGPNAELVRRMVAEGHDVGNHTWSHPYLPRLSEAEARSEVQRTQEVVQQVAGVRPTIFRPPYGATNAQVGNAAGLPQIMWSVDPMDWRRPDAARTTQVVLRDTRPGSIVLLHDVKEASVAAVPGILAQLSGRGYRFVTVSELFNGTPLQPGRLYTGREAPPVRERAEDAGGTTLPATRTSRGTSTTSPVRRRTVSTSPVHDSRTPTTSLYPPVGSRRRSETRSPTSACEMETTSRAAKRADMWRPPSRMDISLPQY</sequence>
<keyword evidence="2" id="KW-0378">Hydrolase</keyword>
<dbReference type="GO" id="GO:0016810">
    <property type="term" value="F:hydrolase activity, acting on carbon-nitrogen (but not peptide) bonds"/>
    <property type="evidence" value="ECO:0007669"/>
    <property type="project" value="InterPro"/>
</dbReference>
<dbReference type="PANTHER" id="PTHR10587">
    <property type="entry name" value="GLYCOSYL TRANSFERASE-RELATED"/>
    <property type="match status" value="1"/>
</dbReference>
<name>A0A1H6A1L0_9ACTN</name>
<reference evidence="7" key="1">
    <citation type="submission" date="2016-10" db="EMBL/GenBank/DDBJ databases">
        <authorList>
            <person name="Varghese N."/>
            <person name="Submissions S."/>
        </authorList>
    </citation>
    <scope>NUCLEOTIDE SEQUENCE [LARGE SCALE GENOMIC DNA]</scope>
    <source>
        <strain evidence="7">DSM 43163</strain>
    </source>
</reference>
<feature type="region of interest" description="Disordered" evidence="3">
    <location>
        <begin position="248"/>
        <end position="353"/>
    </location>
</feature>
<evidence type="ECO:0000256" key="2">
    <source>
        <dbReference type="ARBA" id="ARBA00022801"/>
    </source>
</evidence>
<protein>
    <submittedName>
        <fullName evidence="6">Peptidoglycan/xylan/chitin deacetylase, PgdA/CDA1 family</fullName>
    </submittedName>
</protein>
<feature type="region of interest" description="Disordered" evidence="3">
    <location>
        <begin position="33"/>
        <end position="55"/>
    </location>
</feature>
<feature type="signal peptide" evidence="4">
    <location>
        <begin position="1"/>
        <end position="27"/>
    </location>
</feature>
<dbReference type="EMBL" id="FNVO01000005">
    <property type="protein sequence ID" value="SEG42619.1"/>
    <property type="molecule type" value="Genomic_DNA"/>
</dbReference>
<dbReference type="Gene3D" id="3.20.20.370">
    <property type="entry name" value="Glycoside hydrolase/deacetylase"/>
    <property type="match status" value="1"/>
</dbReference>
<dbReference type="AlphaFoldDB" id="A0A1H6A1L0"/>
<evidence type="ECO:0000256" key="4">
    <source>
        <dbReference type="SAM" id="SignalP"/>
    </source>
</evidence>
<evidence type="ECO:0000313" key="6">
    <source>
        <dbReference type="EMBL" id="SEG42619.1"/>
    </source>
</evidence>
<dbReference type="PANTHER" id="PTHR10587:SF133">
    <property type="entry name" value="CHITIN DEACETYLASE 1-RELATED"/>
    <property type="match status" value="1"/>
</dbReference>
<keyword evidence="7" id="KW-1185">Reference proteome</keyword>
<dbReference type="InterPro" id="IPR050248">
    <property type="entry name" value="Polysacc_deacetylase_ArnD"/>
</dbReference>
<dbReference type="SUPFAM" id="SSF88713">
    <property type="entry name" value="Glycoside hydrolase/deacetylase"/>
    <property type="match status" value="1"/>
</dbReference>
<dbReference type="CDD" id="cd10954">
    <property type="entry name" value="CE4_CtAXE_like"/>
    <property type="match status" value="1"/>
</dbReference>
<feature type="compositionally biased region" description="Low complexity" evidence="3">
    <location>
        <begin position="274"/>
        <end position="296"/>
    </location>
</feature>
<dbReference type="InterPro" id="IPR002509">
    <property type="entry name" value="NODB_dom"/>
</dbReference>